<feature type="transmembrane region" description="Helical" evidence="13">
    <location>
        <begin position="251"/>
        <end position="276"/>
    </location>
</feature>
<dbReference type="PANTHER" id="PTHR11394:SF151">
    <property type="entry name" value="TASTE RECEPTOR TYPE 2"/>
    <property type="match status" value="1"/>
</dbReference>
<keyword evidence="10 12" id="KW-0807">Transducer</keyword>
<organism evidence="14 15">
    <name type="scientific">Xenopus laevis</name>
    <name type="common">African clawed frog</name>
    <dbReference type="NCBI Taxonomy" id="8355"/>
    <lineage>
        <taxon>Eukaryota</taxon>
        <taxon>Metazoa</taxon>
        <taxon>Chordata</taxon>
        <taxon>Craniata</taxon>
        <taxon>Vertebrata</taxon>
        <taxon>Euteleostomi</taxon>
        <taxon>Amphibia</taxon>
        <taxon>Batrachia</taxon>
        <taxon>Anura</taxon>
        <taxon>Pipoidea</taxon>
        <taxon>Pipidae</taxon>
        <taxon>Xenopodinae</taxon>
        <taxon>Xenopus</taxon>
        <taxon>Xenopus</taxon>
    </lineage>
</organism>
<accession>A0A974CE55</accession>
<keyword evidence="3 12" id="KW-0919">Taste</keyword>
<feature type="transmembrane region" description="Helical" evidence="13">
    <location>
        <begin position="219"/>
        <end position="245"/>
    </location>
</feature>
<evidence type="ECO:0000256" key="11">
    <source>
        <dbReference type="RuleBase" id="RU004423"/>
    </source>
</evidence>
<evidence type="ECO:0000256" key="2">
    <source>
        <dbReference type="ARBA" id="ARBA00007376"/>
    </source>
</evidence>
<evidence type="ECO:0000256" key="7">
    <source>
        <dbReference type="ARBA" id="ARBA00023040"/>
    </source>
</evidence>
<feature type="transmembrane region" description="Helical" evidence="13">
    <location>
        <begin position="122"/>
        <end position="143"/>
    </location>
</feature>
<evidence type="ECO:0000256" key="3">
    <source>
        <dbReference type="ARBA" id="ARBA00022480"/>
    </source>
</evidence>
<keyword evidence="8 12" id="KW-0472">Membrane</keyword>
<evidence type="ECO:0000256" key="4">
    <source>
        <dbReference type="ARBA" id="ARBA00022606"/>
    </source>
</evidence>
<dbReference type="Proteomes" id="UP000694892">
    <property type="component" value="Chromosome 7L"/>
</dbReference>
<protein>
    <recommendedName>
        <fullName evidence="12">Taste receptor type 2</fullName>
    </recommendedName>
</protein>
<keyword evidence="4 12" id="KW-0716">Sensory transduction</keyword>
<reference evidence="15" key="1">
    <citation type="journal article" date="2016" name="Nature">
        <title>Genome evolution in the allotetraploid frog Xenopus laevis.</title>
        <authorList>
            <person name="Session A.M."/>
            <person name="Uno Y."/>
            <person name="Kwon T."/>
            <person name="Chapman J.A."/>
            <person name="Toyoda A."/>
            <person name="Takahashi S."/>
            <person name="Fukui A."/>
            <person name="Hikosaka A."/>
            <person name="Suzuki A."/>
            <person name="Kondo M."/>
            <person name="van Heeringen S.J."/>
            <person name="Quigley I."/>
            <person name="Heinz S."/>
            <person name="Ogino H."/>
            <person name="Ochi H."/>
            <person name="Hellsten U."/>
            <person name="Lyons J.B."/>
            <person name="Simakov O."/>
            <person name="Putnam N."/>
            <person name="Stites J."/>
            <person name="Kuroki Y."/>
            <person name="Tanaka T."/>
            <person name="Michiue T."/>
            <person name="Watanabe M."/>
            <person name="Bogdanovic O."/>
            <person name="Lister R."/>
            <person name="Georgiou G."/>
            <person name="Paranjpe S.S."/>
            <person name="van Kruijsbergen I."/>
            <person name="Shu S."/>
            <person name="Carlson J."/>
            <person name="Kinoshita T."/>
            <person name="Ohta Y."/>
            <person name="Mawaribuchi S."/>
            <person name="Jenkins J."/>
            <person name="Grimwood J."/>
            <person name="Schmutz J."/>
            <person name="Mitros T."/>
            <person name="Mozaffari S.V."/>
            <person name="Suzuki Y."/>
            <person name="Haramoto Y."/>
            <person name="Yamamoto T.S."/>
            <person name="Takagi C."/>
            <person name="Heald R."/>
            <person name="Miller K."/>
            <person name="Haudenschild C."/>
            <person name="Kitzman J."/>
            <person name="Nakayama T."/>
            <person name="Izutsu Y."/>
            <person name="Robert J."/>
            <person name="Fortriede J."/>
            <person name="Burns K."/>
            <person name="Lotay V."/>
            <person name="Karimi K."/>
            <person name="Yasuoka Y."/>
            <person name="Dichmann D.S."/>
            <person name="Flajnik M.F."/>
            <person name="Houston D.W."/>
            <person name="Shendure J."/>
            <person name="DuPasquier L."/>
            <person name="Vize P.D."/>
            <person name="Zorn A.M."/>
            <person name="Ito M."/>
            <person name="Marcotte E.M."/>
            <person name="Wallingford J.B."/>
            <person name="Ito Y."/>
            <person name="Asashima M."/>
            <person name="Ueno N."/>
            <person name="Matsuda Y."/>
            <person name="Veenstra G.J."/>
            <person name="Fujiyama A."/>
            <person name="Harland R.M."/>
            <person name="Taira M."/>
            <person name="Rokhsar D.S."/>
        </authorList>
    </citation>
    <scope>NUCLEOTIDE SEQUENCE [LARGE SCALE GENOMIC DNA]</scope>
    <source>
        <strain evidence="15">J</strain>
    </source>
</reference>
<feature type="transmembrane region" description="Helical" evidence="13">
    <location>
        <begin position="91"/>
        <end position="115"/>
    </location>
</feature>
<comment type="similarity">
    <text evidence="2 11">Belongs to the G-protein coupled receptor T2R family.</text>
</comment>
<evidence type="ECO:0000256" key="9">
    <source>
        <dbReference type="ARBA" id="ARBA00023170"/>
    </source>
</evidence>
<comment type="subcellular location">
    <subcellularLocation>
        <location evidence="1 12">Membrane</location>
        <topology evidence="1 12">Multi-pass membrane protein</topology>
    </subcellularLocation>
</comment>
<keyword evidence="9 12" id="KW-0675">Receptor</keyword>
<feature type="transmembrane region" description="Helical" evidence="13">
    <location>
        <begin position="55"/>
        <end position="79"/>
    </location>
</feature>
<sequence>MTTLNQSISVNSYQVVSLGIAMTQTLIGSLANGFMFSINLMDFASQRSLGSGDSLLLCLGLSRFILQWILFTINLLSFWFTDLAVLYIPKIVFSFLFFSNTSLWFATFLCSFYCIKRNLTAGFLFFLLVSFAMSVIFSLPPVYVTFHRTGNWSIVKSSSPFLFVRANIPSFLTVSFLGSVLPFLIFCRVAILVVVFLWKHVLKMKRQERTGFKEPSMQPYYSAVKALGYFFLFYSFYIVSFNLFISGIATLNNWIGCFCTMLIGSYSSWHSVVLVLQNTKLQKALQKIRYYCCPVNQTVTDPT</sequence>
<dbReference type="Pfam" id="PF05296">
    <property type="entry name" value="TAS2R"/>
    <property type="match status" value="1"/>
</dbReference>
<evidence type="ECO:0000313" key="15">
    <source>
        <dbReference type="Proteomes" id="UP000694892"/>
    </source>
</evidence>
<dbReference type="SUPFAM" id="SSF81321">
    <property type="entry name" value="Family A G protein-coupled receptor-like"/>
    <property type="match status" value="1"/>
</dbReference>
<evidence type="ECO:0000256" key="10">
    <source>
        <dbReference type="ARBA" id="ARBA00023224"/>
    </source>
</evidence>
<gene>
    <name evidence="14" type="ORF">XELAEV_18034519mg</name>
</gene>
<evidence type="ECO:0000256" key="5">
    <source>
        <dbReference type="ARBA" id="ARBA00022692"/>
    </source>
</evidence>
<dbReference type="AlphaFoldDB" id="A0A974CE55"/>
<dbReference type="InterPro" id="IPR007960">
    <property type="entry name" value="TAS2R"/>
</dbReference>
<evidence type="ECO:0000256" key="6">
    <source>
        <dbReference type="ARBA" id="ARBA00022989"/>
    </source>
</evidence>
<evidence type="ECO:0000313" key="14">
    <source>
        <dbReference type="EMBL" id="OCT71543.1"/>
    </source>
</evidence>
<evidence type="ECO:0000256" key="1">
    <source>
        <dbReference type="ARBA" id="ARBA00004141"/>
    </source>
</evidence>
<evidence type="ECO:0000256" key="13">
    <source>
        <dbReference type="SAM" id="Phobius"/>
    </source>
</evidence>
<dbReference type="GO" id="GO:0004930">
    <property type="term" value="F:G protein-coupled receptor activity"/>
    <property type="evidence" value="ECO:0007669"/>
    <property type="project" value="UniProtKB-KW"/>
</dbReference>
<name>A0A974CE55_XENLA</name>
<keyword evidence="7 12" id="KW-0297">G-protein coupled receptor</keyword>
<evidence type="ECO:0000256" key="12">
    <source>
        <dbReference type="RuleBase" id="RU004424"/>
    </source>
</evidence>
<dbReference type="EMBL" id="CM004478">
    <property type="protein sequence ID" value="OCT71543.1"/>
    <property type="molecule type" value="Genomic_DNA"/>
</dbReference>
<evidence type="ECO:0000256" key="8">
    <source>
        <dbReference type="ARBA" id="ARBA00023136"/>
    </source>
</evidence>
<dbReference type="GO" id="GO:0033038">
    <property type="term" value="F:bitter taste receptor activity"/>
    <property type="evidence" value="ECO:0007669"/>
    <property type="project" value="InterPro"/>
</dbReference>
<keyword evidence="6 13" id="KW-1133">Transmembrane helix</keyword>
<keyword evidence="5 12" id="KW-0812">Transmembrane</keyword>
<feature type="transmembrane region" description="Helical" evidence="13">
    <location>
        <begin position="12"/>
        <end position="34"/>
    </location>
</feature>
<feature type="transmembrane region" description="Helical" evidence="13">
    <location>
        <begin position="171"/>
        <end position="198"/>
    </location>
</feature>
<dbReference type="OMA" id="FCTMLIG"/>
<proteinExistence type="inferred from homology"/>
<dbReference type="PANTHER" id="PTHR11394">
    <property type="entry name" value="TASTE RECEPTOR TYPE 2"/>
    <property type="match status" value="1"/>
</dbReference>
<dbReference type="GO" id="GO:0016020">
    <property type="term" value="C:membrane"/>
    <property type="evidence" value="ECO:0007669"/>
    <property type="project" value="UniProtKB-SubCell"/>
</dbReference>